<accession>A0A956NI08</accession>
<dbReference type="Pfam" id="PF13860">
    <property type="entry name" value="FlgD_ig"/>
    <property type="match status" value="1"/>
</dbReference>
<proteinExistence type="predicted"/>
<reference evidence="3" key="2">
    <citation type="journal article" date="2021" name="Microbiome">
        <title>Successional dynamics and alternative stable states in a saline activated sludge microbial community over 9 years.</title>
        <authorList>
            <person name="Wang Y."/>
            <person name="Ye J."/>
            <person name="Ju F."/>
            <person name="Liu L."/>
            <person name="Boyd J.A."/>
            <person name="Deng Y."/>
            <person name="Parks D.H."/>
            <person name="Jiang X."/>
            <person name="Yin X."/>
            <person name="Woodcroft B.J."/>
            <person name="Tyson G.W."/>
            <person name="Hugenholtz P."/>
            <person name="Polz M.F."/>
            <person name="Zhang T."/>
        </authorList>
    </citation>
    <scope>NUCLEOTIDE SEQUENCE</scope>
    <source>
        <strain evidence="3">HKST-UBA02</strain>
    </source>
</reference>
<dbReference type="InterPro" id="IPR025965">
    <property type="entry name" value="FlgD/Vpr_Ig-like"/>
</dbReference>
<feature type="signal peptide" evidence="1">
    <location>
        <begin position="1"/>
        <end position="26"/>
    </location>
</feature>
<name>A0A956NI08_UNCEI</name>
<feature type="domain" description="FlgD/Vpr Ig-like" evidence="2">
    <location>
        <begin position="710"/>
        <end position="768"/>
    </location>
</feature>
<sequence length="786" mass="85093">MSRRAAFVTLCLLAGFGILESDFAVAALPEGASWRVYRPANTGIMGDYSNALYVGPDGDPWIGGYDPLFEEGGFSRFVQSENRWENYSNIDHTILGSPSDVGNSRISDIEPDGDGGLWLAMWRGALYFDPAVGPDSFVRYTASNSAIPPGFITNAAVAPDGTVWFAARPVDWGTGGLAQLDPTTGTWKRWNWVSTQNGWPSWNSADQIAIQPKPGGGYTVWVENEAVIGLIGYDSTTETFTSMGGDARSIPKSHATDAVGNTWFARYVDGSDPYKLDCRHVDGTWANPPEPGGGIGDDIWAFRAFGNGQALLVDGGSNVWRFDGTSWTSLGIWRAGGFTYAVDIDEVGNVWVSGIGGAAVRSVETGQWQRYRITNTSQMDNFLWDISLAPNGDVWTTANAAPGIGGISKFDGTRWHCHNEYHYGLGEDWPFLADNADQITVRPSNGQVVFNPTFNGVAEWNGSDYDILDSGATTSMGLVEDSDGRIWSTGEYFSLRYHDETGFHSVGIEGWGNGISRDPERPGTVWACASNEVARTDGTYRFSRKVNQLAGLNPQEDVLLGAVADADGVAWVGTTNGLYRLDATSGTYQRLHPGNSDIPGEYITPLLVSPDGKLWFSNFLSTGVEWALCWYDGTEFGTVQTVDGLPHAQIDDGEVRSVPGGYEIWLACASRGIAVLTVPVSDPSDVVIGPETGAGIQLAQNAPNPFANATSLRFSLERTANISLRVFDVSGRNVRTIADRSFGAGSHTEDWDGRDDQGAPVPSGVYFYRLDVDSRVVGQKTMTLLR</sequence>
<evidence type="ECO:0000313" key="3">
    <source>
        <dbReference type="EMBL" id="MCA9757409.1"/>
    </source>
</evidence>
<organism evidence="3 4">
    <name type="scientific">Eiseniibacteriota bacterium</name>
    <dbReference type="NCBI Taxonomy" id="2212470"/>
    <lineage>
        <taxon>Bacteria</taxon>
        <taxon>Candidatus Eiseniibacteriota</taxon>
    </lineage>
</organism>
<dbReference type="AlphaFoldDB" id="A0A956NI08"/>
<protein>
    <submittedName>
        <fullName evidence="3">T9SS type A sorting domain-containing protein</fullName>
    </submittedName>
</protein>
<evidence type="ECO:0000259" key="2">
    <source>
        <dbReference type="Pfam" id="PF13860"/>
    </source>
</evidence>
<dbReference type="InterPro" id="IPR026444">
    <property type="entry name" value="Secre_tail"/>
</dbReference>
<feature type="chain" id="PRO_5038028963" evidence="1">
    <location>
        <begin position="27"/>
        <end position="786"/>
    </location>
</feature>
<evidence type="ECO:0000313" key="4">
    <source>
        <dbReference type="Proteomes" id="UP000739538"/>
    </source>
</evidence>
<reference evidence="3" key="1">
    <citation type="submission" date="2020-04" db="EMBL/GenBank/DDBJ databases">
        <authorList>
            <person name="Zhang T."/>
        </authorList>
    </citation>
    <scope>NUCLEOTIDE SEQUENCE</scope>
    <source>
        <strain evidence="3">HKST-UBA02</strain>
    </source>
</reference>
<dbReference type="NCBIfam" id="TIGR04183">
    <property type="entry name" value="Por_Secre_tail"/>
    <property type="match status" value="1"/>
</dbReference>
<dbReference type="SUPFAM" id="SSF63829">
    <property type="entry name" value="Calcium-dependent phosphotriesterase"/>
    <property type="match status" value="2"/>
</dbReference>
<evidence type="ECO:0000256" key="1">
    <source>
        <dbReference type="SAM" id="SignalP"/>
    </source>
</evidence>
<dbReference type="Gene3D" id="2.130.10.10">
    <property type="entry name" value="YVTN repeat-like/Quinoprotein amine dehydrogenase"/>
    <property type="match status" value="2"/>
</dbReference>
<dbReference type="Gene3D" id="2.60.40.4070">
    <property type="match status" value="1"/>
</dbReference>
<dbReference type="Proteomes" id="UP000739538">
    <property type="component" value="Unassembled WGS sequence"/>
</dbReference>
<dbReference type="EMBL" id="JAGQHS010000097">
    <property type="protein sequence ID" value="MCA9757409.1"/>
    <property type="molecule type" value="Genomic_DNA"/>
</dbReference>
<keyword evidence="1" id="KW-0732">Signal</keyword>
<gene>
    <name evidence="3" type="ORF">KDA27_16515</name>
</gene>
<comment type="caution">
    <text evidence="3">The sequence shown here is derived from an EMBL/GenBank/DDBJ whole genome shotgun (WGS) entry which is preliminary data.</text>
</comment>
<dbReference type="InterPro" id="IPR015943">
    <property type="entry name" value="WD40/YVTN_repeat-like_dom_sf"/>
</dbReference>